<dbReference type="PANTHER" id="PTHR23236">
    <property type="entry name" value="EUKARYOTIC TRANSLATION INITIATION FACTOR 4B/4H"/>
    <property type="match status" value="1"/>
</dbReference>
<dbReference type="InterPro" id="IPR035979">
    <property type="entry name" value="RBD_domain_sf"/>
</dbReference>
<dbReference type="GO" id="GO:0003723">
    <property type="term" value="F:RNA binding"/>
    <property type="evidence" value="ECO:0007669"/>
    <property type="project" value="UniProtKB-UniRule"/>
</dbReference>
<evidence type="ECO:0000256" key="2">
    <source>
        <dbReference type="PROSITE-ProRule" id="PRU00176"/>
    </source>
</evidence>
<feature type="compositionally biased region" description="Basic and acidic residues" evidence="3">
    <location>
        <begin position="140"/>
        <end position="159"/>
    </location>
</feature>
<dbReference type="SUPFAM" id="SSF54928">
    <property type="entry name" value="RNA-binding domain, RBD"/>
    <property type="match status" value="2"/>
</dbReference>
<dbReference type="InterPro" id="IPR012677">
    <property type="entry name" value="Nucleotide-bd_a/b_plait_sf"/>
</dbReference>
<dbReference type="PROSITE" id="PS50102">
    <property type="entry name" value="RRM"/>
    <property type="match status" value="2"/>
</dbReference>
<feature type="compositionally biased region" description="Gly residues" evidence="3">
    <location>
        <begin position="525"/>
        <end position="540"/>
    </location>
</feature>
<dbReference type="Pfam" id="PF00076">
    <property type="entry name" value="RRM_1"/>
    <property type="match status" value="2"/>
</dbReference>
<feature type="compositionally biased region" description="Low complexity" evidence="3">
    <location>
        <begin position="631"/>
        <end position="643"/>
    </location>
</feature>
<evidence type="ECO:0000259" key="4">
    <source>
        <dbReference type="PROSITE" id="PS50102"/>
    </source>
</evidence>
<dbReference type="EMBL" id="CM007371">
    <property type="protein sequence ID" value="OIW01871.1"/>
    <property type="molecule type" value="Genomic_DNA"/>
</dbReference>
<evidence type="ECO:0000256" key="3">
    <source>
        <dbReference type="SAM" id="MobiDB-lite"/>
    </source>
</evidence>
<feature type="compositionally biased region" description="Polar residues" evidence="3">
    <location>
        <begin position="77"/>
        <end position="91"/>
    </location>
</feature>
<evidence type="ECO:0000256" key="1">
    <source>
        <dbReference type="ARBA" id="ARBA00022884"/>
    </source>
</evidence>
<keyword evidence="1 2" id="KW-0694">RNA-binding</keyword>
<dbReference type="SMART" id="SM00360">
    <property type="entry name" value="RRM"/>
    <property type="match status" value="2"/>
</dbReference>
<sequence length="643" mass="70130">MMENSIGKPIPSIDAAIPSSQSPKQEGKREGDDDLEKLVYSKKQKRDEVAENQKNMSEIRSDDFSSYPEQDQDQKSAKNGTPENEDTPATISNSSEYSGGDSDEDKAVMDIDLGDNSEESDVETQKKKMKTLQCTALNAQKHDSKTVVRDTSNDILDGHDDNEDNDYDSSDDSRNSDTPVKGSENLDENDEEIEEKSFRILEERPRTPATLKVQNVTSKRICVRNLSYSVERDDMENLFKECGEVVDVRFITDSEGRFRGFGYISFATEEAALKALELDNTELLRCPIKIVIARERGKYIHRSSNFSNFGETFQSGASVRLKTVFVAGFNKSLTEEKIKTSLEEHFSSCGEITRISIPKYPDSVSVKGYAHLDFKDFDSCKKALQLNKTEIGGYYLSVEKAMPRRQYDGRDGGGHQHGWRDGGDRQYGERDGGGRQYGGRRDGGGHQFCGRDGGGYRHSGRGGGCLQYGWRGYGVDHQYGGRGGGGYLHGGRDGDGLRYGGRWDGGGHQYSGSDVGGHQYGGLDGGGHPYGGRDGGGRQYGGRDISGQQYGGRDIRGQQYGGRDIGGHQYGGRDIGGRQYGGRDGGGPQYGGRGRGGPQYGGHDGGGHQYGGRGGGSGHGYGGRGGGGRGMQSWGRSGDSWRH</sequence>
<feature type="region of interest" description="Disordered" evidence="3">
    <location>
        <begin position="1"/>
        <end position="193"/>
    </location>
</feature>
<feature type="region of interest" description="Disordered" evidence="3">
    <location>
        <begin position="525"/>
        <end position="643"/>
    </location>
</feature>
<feature type="compositionally biased region" description="Acidic residues" evidence="3">
    <location>
        <begin position="112"/>
        <end position="122"/>
    </location>
</feature>
<dbReference type="STRING" id="3871.A0A4P1R526"/>
<feature type="compositionally biased region" description="Acidic residues" evidence="3">
    <location>
        <begin position="160"/>
        <end position="170"/>
    </location>
</feature>
<keyword evidence="6" id="KW-1185">Reference proteome</keyword>
<name>A0A4P1R526_LUPAN</name>
<dbReference type="AlphaFoldDB" id="A0A4P1R526"/>
<feature type="compositionally biased region" description="Gly residues" evidence="3">
    <location>
        <begin position="559"/>
        <end position="630"/>
    </location>
</feature>
<dbReference type="Gramene" id="OIW01871">
    <property type="protein sequence ID" value="OIW01871"/>
    <property type="gene ID" value="TanjilG_31053"/>
</dbReference>
<feature type="compositionally biased region" description="Basic and acidic residues" evidence="3">
    <location>
        <begin position="25"/>
        <end position="63"/>
    </location>
</feature>
<reference evidence="5 6" key="1">
    <citation type="journal article" date="2017" name="Plant Biotechnol. J.">
        <title>A comprehensive draft genome sequence for lupin (Lupinus angustifolius), an emerging health food: insights into plant-microbe interactions and legume evolution.</title>
        <authorList>
            <person name="Hane J.K."/>
            <person name="Ming Y."/>
            <person name="Kamphuis L.G."/>
            <person name="Nelson M.N."/>
            <person name="Garg G."/>
            <person name="Atkins C.A."/>
            <person name="Bayer P.E."/>
            <person name="Bravo A."/>
            <person name="Bringans S."/>
            <person name="Cannon S."/>
            <person name="Edwards D."/>
            <person name="Foley R."/>
            <person name="Gao L.L."/>
            <person name="Harrison M.J."/>
            <person name="Huang W."/>
            <person name="Hurgobin B."/>
            <person name="Li S."/>
            <person name="Liu C.W."/>
            <person name="McGrath A."/>
            <person name="Morahan G."/>
            <person name="Murray J."/>
            <person name="Weller J."/>
            <person name="Jian J."/>
            <person name="Singh K.B."/>
        </authorList>
    </citation>
    <scope>NUCLEOTIDE SEQUENCE [LARGE SCALE GENOMIC DNA]</scope>
    <source>
        <strain evidence="6">cv. Tanjil</strain>
        <tissue evidence="5">Whole plant</tissue>
    </source>
</reference>
<dbReference type="InterPro" id="IPR000504">
    <property type="entry name" value="RRM_dom"/>
</dbReference>
<accession>A0A4P1R526</accession>
<feature type="domain" description="RRM" evidence="4">
    <location>
        <begin position="219"/>
        <end position="295"/>
    </location>
</feature>
<evidence type="ECO:0000313" key="6">
    <source>
        <dbReference type="Proteomes" id="UP000188354"/>
    </source>
</evidence>
<protein>
    <recommendedName>
        <fullName evidence="4">RRM domain-containing protein</fullName>
    </recommendedName>
</protein>
<feature type="region of interest" description="Disordered" evidence="3">
    <location>
        <begin position="406"/>
        <end position="446"/>
    </location>
</feature>
<dbReference type="Proteomes" id="UP000188354">
    <property type="component" value="Chromosome LG11"/>
</dbReference>
<gene>
    <name evidence="5" type="ORF">TanjilG_31053</name>
</gene>
<organism evidence="5 6">
    <name type="scientific">Lupinus angustifolius</name>
    <name type="common">Narrow-leaved blue lupine</name>
    <dbReference type="NCBI Taxonomy" id="3871"/>
    <lineage>
        <taxon>Eukaryota</taxon>
        <taxon>Viridiplantae</taxon>
        <taxon>Streptophyta</taxon>
        <taxon>Embryophyta</taxon>
        <taxon>Tracheophyta</taxon>
        <taxon>Spermatophyta</taxon>
        <taxon>Magnoliopsida</taxon>
        <taxon>eudicotyledons</taxon>
        <taxon>Gunneridae</taxon>
        <taxon>Pentapetalae</taxon>
        <taxon>rosids</taxon>
        <taxon>fabids</taxon>
        <taxon>Fabales</taxon>
        <taxon>Fabaceae</taxon>
        <taxon>Papilionoideae</taxon>
        <taxon>50 kb inversion clade</taxon>
        <taxon>genistoids sensu lato</taxon>
        <taxon>core genistoids</taxon>
        <taxon>Genisteae</taxon>
        <taxon>Lupinus</taxon>
    </lineage>
</organism>
<dbReference type="PANTHER" id="PTHR23236:SF11">
    <property type="entry name" value="EUKARYOTIC TRANSLATION INITIATION FACTOR 4H"/>
    <property type="match status" value="1"/>
</dbReference>
<dbReference type="Gene3D" id="3.30.70.330">
    <property type="match status" value="2"/>
</dbReference>
<evidence type="ECO:0000313" key="5">
    <source>
        <dbReference type="EMBL" id="OIW01871.1"/>
    </source>
</evidence>
<feature type="compositionally biased region" description="Basic and acidic residues" evidence="3">
    <location>
        <begin position="406"/>
        <end position="444"/>
    </location>
</feature>
<feature type="domain" description="RRM" evidence="4">
    <location>
        <begin position="322"/>
        <end position="403"/>
    </location>
</feature>
<proteinExistence type="predicted"/>